<dbReference type="AlphaFoldDB" id="A0A814K286"/>
<dbReference type="Proteomes" id="UP000663860">
    <property type="component" value="Unassembled WGS sequence"/>
</dbReference>
<dbReference type="EMBL" id="CAJNOE010000205">
    <property type="protein sequence ID" value="CAF1045589.1"/>
    <property type="molecule type" value="Genomic_DNA"/>
</dbReference>
<reference evidence="1" key="1">
    <citation type="submission" date="2021-02" db="EMBL/GenBank/DDBJ databases">
        <authorList>
            <person name="Nowell W R."/>
        </authorList>
    </citation>
    <scope>NUCLEOTIDE SEQUENCE</scope>
</reference>
<sequence>MSCSIDYREKLLTTNSPSNTRISCSIISVFASSKSPLEEIQTKKNKYEQFAISFAERNGEGEKLNQLCYPYGIFVDNDKSIHVVDCWNHLIVKWELNSNTGQIIAG</sequence>
<organism evidence="1 2">
    <name type="scientific">Adineta steineri</name>
    <dbReference type="NCBI Taxonomy" id="433720"/>
    <lineage>
        <taxon>Eukaryota</taxon>
        <taxon>Metazoa</taxon>
        <taxon>Spiralia</taxon>
        <taxon>Gnathifera</taxon>
        <taxon>Rotifera</taxon>
        <taxon>Eurotatoria</taxon>
        <taxon>Bdelloidea</taxon>
        <taxon>Adinetida</taxon>
        <taxon>Adinetidae</taxon>
        <taxon>Adineta</taxon>
    </lineage>
</organism>
<evidence type="ECO:0000313" key="1">
    <source>
        <dbReference type="EMBL" id="CAF1045589.1"/>
    </source>
</evidence>
<comment type="caution">
    <text evidence="1">The sequence shown here is derived from an EMBL/GenBank/DDBJ whole genome shotgun (WGS) entry which is preliminary data.</text>
</comment>
<accession>A0A814K286</accession>
<evidence type="ECO:0000313" key="2">
    <source>
        <dbReference type="Proteomes" id="UP000663860"/>
    </source>
</evidence>
<proteinExistence type="predicted"/>
<name>A0A814K286_9BILA</name>
<dbReference type="Gene3D" id="2.120.10.30">
    <property type="entry name" value="TolB, C-terminal domain"/>
    <property type="match status" value="1"/>
</dbReference>
<dbReference type="InterPro" id="IPR011042">
    <property type="entry name" value="6-blade_b-propeller_TolB-like"/>
</dbReference>
<protein>
    <submittedName>
        <fullName evidence="1">Uncharacterized protein</fullName>
    </submittedName>
</protein>
<gene>
    <name evidence="1" type="ORF">IZO911_LOCUS20039</name>
</gene>